<feature type="domain" description="DUF6651" evidence="3">
    <location>
        <begin position="150"/>
        <end position="254"/>
    </location>
</feature>
<dbReference type="Pfam" id="PF20356">
    <property type="entry name" value="DUF6651"/>
    <property type="match status" value="1"/>
</dbReference>
<reference evidence="4 5" key="1">
    <citation type="submission" date="2015-10" db="EMBL/GenBank/DDBJ databases">
        <title>The utility of whole genome sequencing in characterizing Acinetobacter epidemiology and analyzing hospital outbreaks.</title>
        <authorList>
            <person name="Ozer E.A."/>
            <person name="Fitzpatrick M.A."/>
            <person name="Hauser A.R."/>
        </authorList>
    </citation>
    <scope>NUCLEOTIDE SEQUENCE [LARGE SCALE GENOMIC DNA]</scope>
    <source>
        <strain evidence="4 5">ABBL072</strain>
    </source>
</reference>
<feature type="compositionally biased region" description="Polar residues" evidence="2">
    <location>
        <begin position="266"/>
        <end position="283"/>
    </location>
</feature>
<evidence type="ECO:0000313" key="5">
    <source>
        <dbReference type="Proteomes" id="UP000051449"/>
    </source>
</evidence>
<feature type="coiled-coil region" evidence="1">
    <location>
        <begin position="129"/>
        <end position="156"/>
    </location>
</feature>
<keyword evidence="1" id="KW-0175">Coiled coil</keyword>
<feature type="compositionally biased region" description="Gly residues" evidence="2">
    <location>
        <begin position="23"/>
        <end position="33"/>
    </location>
</feature>
<name>A0AAP1ABM9_ACIBA</name>
<comment type="caution">
    <text evidence="4">The sequence shown here is derived from an EMBL/GenBank/DDBJ whole genome shotgun (WGS) entry which is preliminary data.</text>
</comment>
<feature type="compositionally biased region" description="Basic and acidic residues" evidence="2">
    <location>
        <begin position="36"/>
        <end position="65"/>
    </location>
</feature>
<feature type="region of interest" description="Disordered" evidence="2">
    <location>
        <begin position="15"/>
        <end position="65"/>
    </location>
</feature>
<organism evidence="4 5">
    <name type="scientific">Acinetobacter baumannii</name>
    <dbReference type="NCBI Taxonomy" id="470"/>
    <lineage>
        <taxon>Bacteria</taxon>
        <taxon>Pseudomonadati</taxon>
        <taxon>Pseudomonadota</taxon>
        <taxon>Gammaproteobacteria</taxon>
        <taxon>Moraxellales</taxon>
        <taxon>Moraxellaceae</taxon>
        <taxon>Acinetobacter</taxon>
        <taxon>Acinetobacter calcoaceticus/baumannii complex</taxon>
    </lineage>
</organism>
<dbReference type="Proteomes" id="UP000051449">
    <property type="component" value="Unassembled WGS sequence"/>
</dbReference>
<evidence type="ECO:0000313" key="4">
    <source>
        <dbReference type="EMBL" id="KQE03669.1"/>
    </source>
</evidence>
<evidence type="ECO:0000256" key="1">
    <source>
        <dbReference type="SAM" id="Coils"/>
    </source>
</evidence>
<dbReference type="EMBL" id="LLGC01000179">
    <property type="protein sequence ID" value="KQE03669.1"/>
    <property type="molecule type" value="Genomic_DNA"/>
</dbReference>
<accession>A0AAP1ABM9</accession>
<dbReference type="RefSeq" id="WP_001131898.1">
    <property type="nucleotide sequence ID" value="NZ_CACSGJ010000056.1"/>
</dbReference>
<dbReference type="AlphaFoldDB" id="A0AAP1ABM9"/>
<proteinExistence type="predicted"/>
<sequence length="283" mass="31114">MPLWMQLLMNGGLLRQEANGEGSDLGGGSGGEGGEGDEKKEPTEPTKKDSEADDESKNKPTDKEAELLKEVMKKKAEAQKVKQELEELKARYIDIDPEIARKAINEQKEKETKELEAKGDFERLKARMAEEHAKEVNALKAKIAELEGANASKSQMINDLTVGAQFNQSQYIKQDLIYTPTKLRALYGNHFEIEDGKVVGYDKPRGAAERTKIVDSHGNPVNFDKALEKIVSMDPDANYMIKAKSKQGAGSQPNPKQGAPKPEAKLSSTAKISNGLSELFANQ</sequence>
<evidence type="ECO:0000256" key="2">
    <source>
        <dbReference type="SAM" id="MobiDB-lite"/>
    </source>
</evidence>
<dbReference type="InterPro" id="IPR046593">
    <property type="entry name" value="DUF6651"/>
</dbReference>
<gene>
    <name evidence="4" type="ORF">APD33_13730</name>
</gene>
<feature type="region of interest" description="Disordered" evidence="2">
    <location>
        <begin position="241"/>
        <end position="283"/>
    </location>
</feature>
<evidence type="ECO:0000259" key="3">
    <source>
        <dbReference type="Pfam" id="PF20356"/>
    </source>
</evidence>
<protein>
    <recommendedName>
        <fullName evidence="3">DUF6651 domain-containing protein</fullName>
    </recommendedName>
</protein>